<dbReference type="PANTHER" id="PTHR23530">
    <property type="entry name" value="TRANSPORT PROTEIN-RELATED"/>
    <property type="match status" value="1"/>
</dbReference>
<gene>
    <name evidence="7" type="ORF">FOY51_01740</name>
</gene>
<evidence type="ECO:0000256" key="5">
    <source>
        <dbReference type="SAM" id="Phobius"/>
    </source>
</evidence>
<dbReference type="InterPro" id="IPR011701">
    <property type="entry name" value="MFS"/>
</dbReference>
<keyword evidence="8" id="KW-1185">Reference proteome</keyword>
<dbReference type="Pfam" id="PF07690">
    <property type="entry name" value="MFS_1"/>
    <property type="match status" value="1"/>
</dbReference>
<dbReference type="SUPFAM" id="SSF103473">
    <property type="entry name" value="MFS general substrate transporter"/>
    <property type="match status" value="1"/>
</dbReference>
<dbReference type="Gene3D" id="1.20.1250.20">
    <property type="entry name" value="MFS general substrate transporter like domains"/>
    <property type="match status" value="1"/>
</dbReference>
<feature type="transmembrane region" description="Helical" evidence="5">
    <location>
        <begin position="281"/>
        <end position="299"/>
    </location>
</feature>
<comment type="caution">
    <text evidence="7">The sequence shown here is derived from an EMBL/GenBank/DDBJ whole genome shotgun (WGS) entry which is preliminary data.</text>
</comment>
<keyword evidence="2 5" id="KW-0812">Transmembrane</keyword>
<dbReference type="Proteomes" id="UP000322244">
    <property type="component" value="Unassembled WGS sequence"/>
</dbReference>
<dbReference type="InterPro" id="IPR053160">
    <property type="entry name" value="MFS_DHA3_Transporter"/>
</dbReference>
<dbReference type="RefSeq" id="WP_149428464.1">
    <property type="nucleotide sequence ID" value="NZ_VLNY01000001.1"/>
</dbReference>
<dbReference type="InterPro" id="IPR020846">
    <property type="entry name" value="MFS_dom"/>
</dbReference>
<dbReference type="OrthoDB" id="350307at2"/>
<keyword evidence="3 5" id="KW-1133">Transmembrane helix</keyword>
<evidence type="ECO:0000256" key="4">
    <source>
        <dbReference type="ARBA" id="ARBA00023136"/>
    </source>
</evidence>
<feature type="transmembrane region" description="Helical" evidence="5">
    <location>
        <begin position="160"/>
        <end position="179"/>
    </location>
</feature>
<comment type="subcellular location">
    <subcellularLocation>
        <location evidence="1">Cell membrane</location>
        <topology evidence="1">Multi-pass membrane protein</topology>
    </subcellularLocation>
</comment>
<feature type="transmembrane region" description="Helical" evidence="5">
    <location>
        <begin position="35"/>
        <end position="55"/>
    </location>
</feature>
<evidence type="ECO:0000256" key="2">
    <source>
        <dbReference type="ARBA" id="ARBA00022692"/>
    </source>
</evidence>
<dbReference type="EMBL" id="VLNY01000001">
    <property type="protein sequence ID" value="KAA0024689.1"/>
    <property type="molecule type" value="Genomic_DNA"/>
</dbReference>
<feature type="transmembrane region" description="Helical" evidence="5">
    <location>
        <begin position="366"/>
        <end position="387"/>
    </location>
</feature>
<accession>A0A5A7SH25</accession>
<evidence type="ECO:0000256" key="3">
    <source>
        <dbReference type="ARBA" id="ARBA00022989"/>
    </source>
</evidence>
<keyword evidence="4 5" id="KW-0472">Membrane</keyword>
<dbReference type="GO" id="GO:0022857">
    <property type="term" value="F:transmembrane transporter activity"/>
    <property type="evidence" value="ECO:0007669"/>
    <property type="project" value="InterPro"/>
</dbReference>
<feature type="transmembrane region" description="Helical" evidence="5">
    <location>
        <begin position="67"/>
        <end position="86"/>
    </location>
</feature>
<dbReference type="InterPro" id="IPR036259">
    <property type="entry name" value="MFS_trans_sf"/>
</dbReference>
<feature type="transmembrane region" description="Helical" evidence="5">
    <location>
        <begin position="305"/>
        <end position="325"/>
    </location>
</feature>
<feature type="transmembrane region" description="Helical" evidence="5">
    <location>
        <begin position="245"/>
        <end position="269"/>
    </location>
</feature>
<evidence type="ECO:0000313" key="7">
    <source>
        <dbReference type="EMBL" id="KAA0024689.1"/>
    </source>
</evidence>
<dbReference type="PANTHER" id="PTHR23530:SF1">
    <property type="entry name" value="PERMEASE, MAJOR FACILITATOR SUPERFAMILY-RELATED"/>
    <property type="match status" value="1"/>
</dbReference>
<dbReference type="GO" id="GO:0005886">
    <property type="term" value="C:plasma membrane"/>
    <property type="evidence" value="ECO:0007669"/>
    <property type="project" value="UniProtKB-SubCell"/>
</dbReference>
<evidence type="ECO:0000259" key="6">
    <source>
        <dbReference type="PROSITE" id="PS50850"/>
    </source>
</evidence>
<evidence type="ECO:0000313" key="8">
    <source>
        <dbReference type="Proteomes" id="UP000322244"/>
    </source>
</evidence>
<organism evidence="7 8">
    <name type="scientific">Antrihabitans cavernicola</name>
    <dbReference type="NCBI Taxonomy" id="2495913"/>
    <lineage>
        <taxon>Bacteria</taxon>
        <taxon>Bacillati</taxon>
        <taxon>Actinomycetota</taxon>
        <taxon>Actinomycetes</taxon>
        <taxon>Mycobacteriales</taxon>
        <taxon>Nocardiaceae</taxon>
        <taxon>Antrihabitans</taxon>
    </lineage>
</organism>
<evidence type="ECO:0000256" key="1">
    <source>
        <dbReference type="ARBA" id="ARBA00004651"/>
    </source>
</evidence>
<proteinExistence type="predicted"/>
<name>A0A5A7SH25_9NOCA</name>
<feature type="domain" description="Major facilitator superfamily (MFS) profile" evidence="6">
    <location>
        <begin position="1"/>
        <end position="395"/>
    </location>
</feature>
<dbReference type="AlphaFoldDB" id="A0A5A7SH25"/>
<sequence>MRSLGVRAVAFYGVRDLIPLYALYTLLFADHGLSTAQISSLLVIWSVTGFVFEVPSGAWADTVSRRGLLILGSVLLAAGFAVWTVFPSYAGFATGFVLWGISGALQSGTYEALLYDELQARDATTSYASLMGYANSAAETCNLLATVAAAPLFALGGYPLVGWVSVGVAVGHGALALSLPSAPKAMSVVEESDVGPPSGYVAMLRAGLGEVLRVRTVRFGVLLVALLFGFTAFDEYFALLANEAGVATATVPLLIGLTVIGQVIGTALAGRTAKMRSSTMAIALIAAGVLLTIGSLIGGRGLLGVIGFASIGVGYGIVNNAVIVAEARVQDAIAGPARATVTSASGLLSEVVALAIFGAVALGSEWLSMATMLAVLGVPVVLAAAAVPKWLPGVRADPPETAEVRG</sequence>
<feature type="transmembrane region" description="Helical" evidence="5">
    <location>
        <begin position="12"/>
        <end position="29"/>
    </location>
</feature>
<feature type="transmembrane region" description="Helical" evidence="5">
    <location>
        <begin position="219"/>
        <end position="239"/>
    </location>
</feature>
<reference evidence="7 8" key="1">
    <citation type="submission" date="2019-07" db="EMBL/GenBank/DDBJ databases">
        <title>Rhodococcus cavernicolus sp. nov., isolated from a cave.</title>
        <authorList>
            <person name="Lee S.D."/>
        </authorList>
    </citation>
    <scope>NUCLEOTIDE SEQUENCE [LARGE SCALE GENOMIC DNA]</scope>
    <source>
        <strain evidence="7 8">C1-24</strain>
    </source>
</reference>
<protein>
    <submittedName>
        <fullName evidence="7">MFS transporter</fullName>
    </submittedName>
</protein>
<dbReference type="PROSITE" id="PS50850">
    <property type="entry name" value="MFS"/>
    <property type="match status" value="1"/>
</dbReference>
<feature type="transmembrane region" description="Helical" evidence="5">
    <location>
        <begin position="337"/>
        <end position="360"/>
    </location>
</feature>